<dbReference type="Pfam" id="PF02882">
    <property type="entry name" value="THF_DHG_CYH_C"/>
    <property type="match status" value="1"/>
</dbReference>
<dbReference type="Gene3D" id="3.40.50.10860">
    <property type="entry name" value="Leucine Dehydrogenase, chain A, domain 1"/>
    <property type="match status" value="1"/>
</dbReference>
<evidence type="ECO:0000259" key="1">
    <source>
        <dbReference type="Pfam" id="PF02882"/>
    </source>
</evidence>
<keyword evidence="3" id="KW-1185">Reference proteome</keyword>
<protein>
    <submittedName>
        <fullName evidence="2">5,10-methylene-tetrahydrofolate dehydrogenase/methenyl tetrahydrofolate cyclohydrolase</fullName>
    </submittedName>
</protein>
<gene>
    <name evidence="2" type="ORF">ABID37_004759</name>
</gene>
<evidence type="ECO:0000313" key="2">
    <source>
        <dbReference type="EMBL" id="MET3794519.1"/>
    </source>
</evidence>
<organism evidence="2 3">
    <name type="scientific">Aquamicrobium terrae</name>
    <dbReference type="NCBI Taxonomy" id="1324945"/>
    <lineage>
        <taxon>Bacteria</taxon>
        <taxon>Pseudomonadati</taxon>
        <taxon>Pseudomonadota</taxon>
        <taxon>Alphaproteobacteria</taxon>
        <taxon>Hyphomicrobiales</taxon>
        <taxon>Phyllobacteriaceae</taxon>
        <taxon>Aquamicrobium</taxon>
    </lineage>
</organism>
<feature type="domain" description="Tetrahydrofolate dehydrogenase/cyclohydrolase NAD(P)-binding" evidence="1">
    <location>
        <begin position="1"/>
        <end position="40"/>
    </location>
</feature>
<accession>A0ABV2N6S7</accession>
<dbReference type="Proteomes" id="UP001549076">
    <property type="component" value="Unassembled WGS sequence"/>
</dbReference>
<comment type="caution">
    <text evidence="2">The sequence shown here is derived from an EMBL/GenBank/DDBJ whole genome shotgun (WGS) entry which is preliminary data.</text>
</comment>
<dbReference type="InterPro" id="IPR020631">
    <property type="entry name" value="THF_DH/CycHdrlase_NAD-bd_dom"/>
</dbReference>
<dbReference type="Gene3D" id="3.40.50.720">
    <property type="entry name" value="NAD(P)-binding Rossmann-like Domain"/>
    <property type="match status" value="1"/>
</dbReference>
<name>A0ABV2N6S7_9HYPH</name>
<dbReference type="EMBL" id="JBEPML010000025">
    <property type="protein sequence ID" value="MET3794519.1"/>
    <property type="molecule type" value="Genomic_DNA"/>
</dbReference>
<sequence length="49" mass="4934">MGDIDAGAAKVASALTPVLGGVDPITIACLLANALMACRRPNDLPELTL</sequence>
<reference evidence="2 3" key="1">
    <citation type="submission" date="2024-06" db="EMBL/GenBank/DDBJ databases">
        <title>Genomic Encyclopedia of Type Strains, Phase IV (KMG-IV): sequencing the most valuable type-strain genomes for metagenomic binning, comparative biology and taxonomic classification.</title>
        <authorList>
            <person name="Goeker M."/>
        </authorList>
    </citation>
    <scope>NUCLEOTIDE SEQUENCE [LARGE SCALE GENOMIC DNA]</scope>
    <source>
        <strain evidence="2 3">DSM 27865</strain>
    </source>
</reference>
<proteinExistence type="predicted"/>
<evidence type="ECO:0000313" key="3">
    <source>
        <dbReference type="Proteomes" id="UP001549076"/>
    </source>
</evidence>